<evidence type="ECO:0000313" key="2">
    <source>
        <dbReference type="Proteomes" id="UP000219338"/>
    </source>
</evidence>
<proteinExistence type="predicted"/>
<name>A0A284SAG0_ARMOS</name>
<gene>
    <name evidence="1" type="ORF">ARMOST_21573</name>
</gene>
<dbReference type="AlphaFoldDB" id="A0A284SAG0"/>
<evidence type="ECO:0000313" key="1">
    <source>
        <dbReference type="EMBL" id="SJL18002.1"/>
    </source>
</evidence>
<accession>A0A284SAG0</accession>
<keyword evidence="2" id="KW-1185">Reference proteome</keyword>
<protein>
    <submittedName>
        <fullName evidence="1">Uncharacterized protein</fullName>
    </submittedName>
</protein>
<reference evidence="2" key="1">
    <citation type="journal article" date="2017" name="Nat. Ecol. Evol.">
        <title>Genome expansion and lineage-specific genetic innovations in the forest pathogenic fungi Armillaria.</title>
        <authorList>
            <person name="Sipos G."/>
            <person name="Prasanna A.N."/>
            <person name="Walter M.C."/>
            <person name="O'Connor E."/>
            <person name="Balint B."/>
            <person name="Krizsan K."/>
            <person name="Kiss B."/>
            <person name="Hess J."/>
            <person name="Varga T."/>
            <person name="Slot J."/>
            <person name="Riley R."/>
            <person name="Boka B."/>
            <person name="Rigling D."/>
            <person name="Barry K."/>
            <person name="Lee J."/>
            <person name="Mihaltcheva S."/>
            <person name="LaButti K."/>
            <person name="Lipzen A."/>
            <person name="Waldron R."/>
            <person name="Moloney N.M."/>
            <person name="Sperisen C."/>
            <person name="Kredics L."/>
            <person name="Vagvoelgyi C."/>
            <person name="Patrignani A."/>
            <person name="Fitzpatrick D."/>
            <person name="Nagy I."/>
            <person name="Doyle S."/>
            <person name="Anderson J.B."/>
            <person name="Grigoriev I.V."/>
            <person name="Gueldener U."/>
            <person name="Muensterkoetter M."/>
            <person name="Nagy L.G."/>
        </authorList>
    </citation>
    <scope>NUCLEOTIDE SEQUENCE [LARGE SCALE GENOMIC DNA]</scope>
    <source>
        <strain evidence="2">C18/9</strain>
    </source>
</reference>
<sequence>MQDNSTCIDPSVNTFLWEDDVTSKGVNSGLGSGRWLCCEEGTLRTLRTSGDTKELLREPFYDGLGKSRCLFSPAFRCCANLQSFLFDEPFGGGATSLTLLNRYLDWHWIYRIFLALCWRPIFPPFFTTSPPRC</sequence>
<dbReference type="Proteomes" id="UP000219338">
    <property type="component" value="Unassembled WGS sequence"/>
</dbReference>
<dbReference type="EMBL" id="FUEG01000051">
    <property type="protein sequence ID" value="SJL18002.1"/>
    <property type="molecule type" value="Genomic_DNA"/>
</dbReference>
<organism evidence="1 2">
    <name type="scientific">Armillaria ostoyae</name>
    <name type="common">Armillaria root rot fungus</name>
    <dbReference type="NCBI Taxonomy" id="47428"/>
    <lineage>
        <taxon>Eukaryota</taxon>
        <taxon>Fungi</taxon>
        <taxon>Dikarya</taxon>
        <taxon>Basidiomycota</taxon>
        <taxon>Agaricomycotina</taxon>
        <taxon>Agaricomycetes</taxon>
        <taxon>Agaricomycetidae</taxon>
        <taxon>Agaricales</taxon>
        <taxon>Marasmiineae</taxon>
        <taxon>Physalacriaceae</taxon>
        <taxon>Armillaria</taxon>
    </lineage>
</organism>